<protein>
    <submittedName>
        <fullName evidence="2">Metalloprotease TIKI homolog</fullName>
    </submittedName>
</protein>
<dbReference type="Proteomes" id="UP000887576">
    <property type="component" value="Unplaced"/>
</dbReference>
<evidence type="ECO:0000313" key="1">
    <source>
        <dbReference type="Proteomes" id="UP000887576"/>
    </source>
</evidence>
<name>A0AC34Q2E1_9BILA</name>
<proteinExistence type="predicted"/>
<evidence type="ECO:0000313" key="2">
    <source>
        <dbReference type="WBParaSite" id="JU765_v2.g12261.t1"/>
    </source>
</evidence>
<dbReference type="WBParaSite" id="JU765_v2.g12261.t1">
    <property type="protein sequence ID" value="JU765_v2.g12261.t1"/>
    <property type="gene ID" value="JU765_v2.g12261"/>
</dbReference>
<sequence length="455" mass="53530">MILREEQVLGQVALTVDFGDLRVLQIHYYFEDALETKIPFLEMIYILLCLFVATKQVNTLCTDQTRVPLWRLSHPQRNSPIFFFGTIHVAWDQVWPNVHQNIHLAFEAADTVVLEIALNSPGILEYFAKCRHLPNNVSLQKLLGRQLFRDINKYVVKKQKELVFDQRFSNGILNKFHEITTNWQRMKPTWVLFMLFHLLNLHDLPPTNSPMLDAFLANEAQRLNKKVESVENASEQCEPLQSLPLKDIKFAIQQTLNYLVKTDKFPSKTRKRQALQDILDRYQCGLLDDAIFDTTNFLDLETVDTHVINLQEQIKDVMINKRNIKIASRLHNLFQTNSDEVIFVALGAAHFIGESNIIKELETLKNYTVHAIDNDEILDLDYIRPQLLRNEKSFRNLWERNGENIQIESNFAVWQEEYPKVIFETNSAAQHRFITCKIIFIPCFWIWIRYFYKND</sequence>
<organism evidence="1 2">
    <name type="scientific">Panagrolaimus sp. JU765</name>
    <dbReference type="NCBI Taxonomy" id="591449"/>
    <lineage>
        <taxon>Eukaryota</taxon>
        <taxon>Metazoa</taxon>
        <taxon>Ecdysozoa</taxon>
        <taxon>Nematoda</taxon>
        <taxon>Chromadorea</taxon>
        <taxon>Rhabditida</taxon>
        <taxon>Tylenchina</taxon>
        <taxon>Panagrolaimomorpha</taxon>
        <taxon>Panagrolaimoidea</taxon>
        <taxon>Panagrolaimidae</taxon>
        <taxon>Panagrolaimus</taxon>
    </lineage>
</organism>
<accession>A0AC34Q2E1</accession>
<reference evidence="2" key="1">
    <citation type="submission" date="2022-11" db="UniProtKB">
        <authorList>
            <consortium name="WormBaseParasite"/>
        </authorList>
    </citation>
    <scope>IDENTIFICATION</scope>
</reference>